<geneLocation type="plasmid" evidence="2 3">
    <name>unnamed1</name>
</geneLocation>
<keyword evidence="1" id="KW-0812">Transmembrane</keyword>
<organism evidence="2 3">
    <name type="scientific">Moraxella bovis</name>
    <dbReference type="NCBI Taxonomy" id="476"/>
    <lineage>
        <taxon>Bacteria</taxon>
        <taxon>Pseudomonadati</taxon>
        <taxon>Pseudomonadota</taxon>
        <taxon>Gammaproteobacteria</taxon>
        <taxon>Moraxellales</taxon>
        <taxon>Moraxellaceae</taxon>
        <taxon>Moraxella</taxon>
    </lineage>
</organism>
<protein>
    <submittedName>
        <fullName evidence="2">Uncharacterized protein</fullName>
    </submittedName>
</protein>
<dbReference type="Proteomes" id="UP001163632">
    <property type="component" value="Plasmid unnamed1"/>
</dbReference>
<dbReference type="EMBL" id="CP087831">
    <property type="protein sequence ID" value="UZA04769.1"/>
    <property type="molecule type" value="Genomic_DNA"/>
</dbReference>
<gene>
    <name evidence="2" type="ORF">LP092_15490</name>
</gene>
<accession>A0ABY6MET3</accession>
<keyword evidence="2" id="KW-0614">Plasmid</keyword>
<feature type="transmembrane region" description="Helical" evidence="1">
    <location>
        <begin position="56"/>
        <end position="78"/>
    </location>
</feature>
<evidence type="ECO:0000313" key="2">
    <source>
        <dbReference type="EMBL" id="UZA04769.1"/>
    </source>
</evidence>
<dbReference type="RefSeq" id="WP_264697344.1">
    <property type="nucleotide sequence ID" value="NZ_CP087831.1"/>
</dbReference>
<keyword evidence="3" id="KW-1185">Reference proteome</keyword>
<evidence type="ECO:0000313" key="3">
    <source>
        <dbReference type="Proteomes" id="UP001163632"/>
    </source>
</evidence>
<keyword evidence="1" id="KW-0472">Membrane</keyword>
<evidence type="ECO:0000256" key="1">
    <source>
        <dbReference type="SAM" id="Phobius"/>
    </source>
</evidence>
<keyword evidence="1" id="KW-1133">Transmembrane helix</keyword>
<name>A0ABY6MET3_MORBO</name>
<sequence length="566" mass="65005">MYDHKNGGYQKWHEYHQHRKKAQQIQQQRQDDIQRKGVHQYHQVSSADIRQAQQTAGMIAGIISAIVIAICAIIRQTFSVVHTRQLKNIEQDERNKAWYMEYGQHLEFLKYKQVKRMMNLEEIISIANTTKVLANDKTPSLSLMIAMREYFNCRKSNNELLDVARYIEGRQMALEALKFHMQNLVQAYTKAAVYVCGKGDFDSYGCTDMYYHSELGREVHKEFFELAGFGVGFSPFHYAKPSFDRYGTEIKKAFEFAGVCENLKIALEAGVVKWNPPGARGFFSALGYQKDGLAYDSADIHQEMLSAYTNTLILDMYECLESTGQLSKEMIEEIHHPSLNGSLNDLLVITHAYKLFSDTSNICLGKKNILKIFVNNGIYGYDDTVYDVFLRSANLLQQIRELTALVRALSRFLNHYIDGTLQFYLAKMIVLEKQRLFEQATPYSGFVKKILVGDACFYQNGGDIDRSVYELNADDTAEYLKDIANFDKKAEMLFMQAIKEQAQGISTKPIYVRETDSYEVALEPTLGKDGNMVLNIDFGKTKIDEENRIFEKNRATILAYIKEHSH</sequence>
<reference evidence="2" key="1">
    <citation type="journal article" date="2022" name="BMC Microbiol.">
        <title>Whole genome sequencing of Moraxella bovis strains from North America reveals two genotypes with different genetic determinants.</title>
        <authorList>
            <person name="Wynn E.L."/>
            <person name="Hille M.M."/>
            <person name="Loy J.D."/>
            <person name="Schuller G."/>
            <person name="Kuhn K.L."/>
            <person name="Dickey A.M."/>
            <person name="Bono J.L."/>
            <person name="Clawson M.L."/>
        </authorList>
    </citation>
    <scope>NUCLEOTIDE SEQUENCE</scope>
    <source>
        <strain evidence="2">SAM102599</strain>
    </source>
</reference>
<proteinExistence type="predicted"/>